<dbReference type="Proteomes" id="UP000561066">
    <property type="component" value="Unassembled WGS sequence"/>
</dbReference>
<name>A0A7W4P2M7_9PROT</name>
<dbReference type="EMBL" id="JABEQH010000006">
    <property type="protein sequence ID" value="MBB2175331.1"/>
    <property type="molecule type" value="Genomic_DNA"/>
</dbReference>
<dbReference type="AlphaFoldDB" id="A0A7W4P2M7"/>
<evidence type="ECO:0000256" key="1">
    <source>
        <dbReference type="SAM" id="MobiDB-lite"/>
    </source>
</evidence>
<gene>
    <name evidence="3" type="ORF">HLH21_05235</name>
</gene>
<protein>
    <submittedName>
        <fullName evidence="3">Ankyrin repeat domain-containing protein</fullName>
    </submittedName>
</protein>
<dbReference type="RefSeq" id="WP_182942037.1">
    <property type="nucleotide sequence ID" value="NZ_JABEQH010000006.1"/>
</dbReference>
<dbReference type="InterPro" id="IPR036770">
    <property type="entry name" value="Ankyrin_rpt-contain_sf"/>
</dbReference>
<organism evidence="3 4">
    <name type="scientific">Gluconacetobacter johannae</name>
    <dbReference type="NCBI Taxonomy" id="112140"/>
    <lineage>
        <taxon>Bacteria</taxon>
        <taxon>Pseudomonadati</taxon>
        <taxon>Pseudomonadota</taxon>
        <taxon>Alphaproteobacteria</taxon>
        <taxon>Acetobacterales</taxon>
        <taxon>Acetobacteraceae</taxon>
        <taxon>Gluconacetobacter</taxon>
    </lineage>
</organism>
<feature type="chain" id="PRO_5030869792" evidence="2">
    <location>
        <begin position="31"/>
        <end position="204"/>
    </location>
</feature>
<keyword evidence="2" id="KW-0732">Signal</keyword>
<dbReference type="SUPFAM" id="SSF48403">
    <property type="entry name" value="Ankyrin repeat"/>
    <property type="match status" value="1"/>
</dbReference>
<sequence>MIVRTGIRLLFLALLSGSAVMIAPLHMAHAQDADDAQAEADAADAAKQAEARRAARAAAPPAALPGAVSNEDVGGHANTDLNPTQSLFDAINRGSLGAAKEALNRGADMEGHNVLGQTPLDMAIDLNRNDITFLLLSMRTLSDDHMAVASTTNSGISMRGGNGHITINGNNRGGRGVVMAADRRYDQGGGTARPEVGFLGFGGS</sequence>
<feature type="signal peptide" evidence="2">
    <location>
        <begin position="1"/>
        <end position="30"/>
    </location>
</feature>
<evidence type="ECO:0000256" key="2">
    <source>
        <dbReference type="SAM" id="SignalP"/>
    </source>
</evidence>
<accession>A0A7W4P2M7</accession>
<feature type="region of interest" description="Disordered" evidence="1">
    <location>
        <begin position="36"/>
        <end position="80"/>
    </location>
</feature>
<dbReference type="Gene3D" id="1.25.40.20">
    <property type="entry name" value="Ankyrin repeat-containing domain"/>
    <property type="match status" value="1"/>
</dbReference>
<evidence type="ECO:0000313" key="3">
    <source>
        <dbReference type="EMBL" id="MBB2175331.1"/>
    </source>
</evidence>
<comment type="caution">
    <text evidence="3">The sequence shown here is derived from an EMBL/GenBank/DDBJ whole genome shotgun (WGS) entry which is preliminary data.</text>
</comment>
<reference evidence="3 4" key="1">
    <citation type="submission" date="2020-04" db="EMBL/GenBank/DDBJ databases">
        <title>Description of novel Gluconacetobacter.</title>
        <authorList>
            <person name="Sombolestani A."/>
        </authorList>
    </citation>
    <scope>NUCLEOTIDE SEQUENCE [LARGE SCALE GENOMIC DNA]</scope>
    <source>
        <strain evidence="3 4">LMG 21312</strain>
    </source>
</reference>
<evidence type="ECO:0000313" key="4">
    <source>
        <dbReference type="Proteomes" id="UP000561066"/>
    </source>
</evidence>
<proteinExistence type="predicted"/>
<keyword evidence="4" id="KW-1185">Reference proteome</keyword>